<evidence type="ECO:0000313" key="2">
    <source>
        <dbReference type="Proteomes" id="UP000023152"/>
    </source>
</evidence>
<reference evidence="1 2" key="1">
    <citation type="journal article" date="2013" name="Curr. Biol.">
        <title>The Genome of the Foraminiferan Reticulomyxa filosa.</title>
        <authorList>
            <person name="Glockner G."/>
            <person name="Hulsmann N."/>
            <person name="Schleicher M."/>
            <person name="Noegel A.A."/>
            <person name="Eichinger L."/>
            <person name="Gallinger C."/>
            <person name="Pawlowski J."/>
            <person name="Sierra R."/>
            <person name="Euteneuer U."/>
            <person name="Pillet L."/>
            <person name="Moustafa A."/>
            <person name="Platzer M."/>
            <person name="Groth M."/>
            <person name="Szafranski K."/>
            <person name="Schliwa M."/>
        </authorList>
    </citation>
    <scope>NUCLEOTIDE SEQUENCE [LARGE SCALE GENOMIC DNA]</scope>
</reference>
<protein>
    <submittedName>
        <fullName evidence="1">Uncharacterized protein</fullName>
    </submittedName>
</protein>
<dbReference type="AlphaFoldDB" id="X6LWB8"/>
<dbReference type="EMBL" id="ASPP01027327">
    <property type="protein sequence ID" value="ETO06238.1"/>
    <property type="molecule type" value="Genomic_DNA"/>
</dbReference>
<organism evidence="1 2">
    <name type="scientific">Reticulomyxa filosa</name>
    <dbReference type="NCBI Taxonomy" id="46433"/>
    <lineage>
        <taxon>Eukaryota</taxon>
        <taxon>Sar</taxon>
        <taxon>Rhizaria</taxon>
        <taxon>Retaria</taxon>
        <taxon>Foraminifera</taxon>
        <taxon>Monothalamids</taxon>
        <taxon>Reticulomyxidae</taxon>
        <taxon>Reticulomyxa</taxon>
    </lineage>
</organism>
<keyword evidence="2" id="KW-1185">Reference proteome</keyword>
<gene>
    <name evidence="1" type="ORF">RFI_31158</name>
</gene>
<evidence type="ECO:0000313" key="1">
    <source>
        <dbReference type="EMBL" id="ETO06238.1"/>
    </source>
</evidence>
<dbReference type="Proteomes" id="UP000023152">
    <property type="component" value="Unassembled WGS sequence"/>
</dbReference>
<comment type="caution">
    <text evidence="1">The sequence shown here is derived from an EMBL/GenBank/DDBJ whole genome shotgun (WGS) entry which is preliminary data.</text>
</comment>
<proteinExistence type="predicted"/>
<name>X6LWB8_RETFI</name>
<accession>X6LWB8</accession>
<sequence length="208" mass="24636">MFMVLIQESNTFDVDLIKNEDVCTCYRMRIHAIEADDDGLSISKWLPNYTSERTEHCPLLFVVLEREEEKVEPKVKAIFRHKWTLLIRKWCQKEKYVNIEPLFLSFRGMDRKMESSSDTLDAPFVEGDCSRFDLFIQYLLDRRFSDVQNDILDSIEQTRILAYSINEKLIEQSQSLVIIGSAVDQSDAVFQYPQYKDDLFDWFQSPFK</sequence>